<dbReference type="Proteomes" id="UP001295444">
    <property type="component" value="Chromosome 01"/>
</dbReference>
<dbReference type="AlphaFoldDB" id="A0AAD1R1D2"/>
<proteinExistence type="predicted"/>
<organism evidence="2 3">
    <name type="scientific">Pelobates cultripes</name>
    <name type="common">Western spadefoot toad</name>
    <dbReference type="NCBI Taxonomy" id="61616"/>
    <lineage>
        <taxon>Eukaryota</taxon>
        <taxon>Metazoa</taxon>
        <taxon>Chordata</taxon>
        <taxon>Craniata</taxon>
        <taxon>Vertebrata</taxon>
        <taxon>Euteleostomi</taxon>
        <taxon>Amphibia</taxon>
        <taxon>Batrachia</taxon>
        <taxon>Anura</taxon>
        <taxon>Pelobatoidea</taxon>
        <taxon>Pelobatidae</taxon>
        <taxon>Pelobates</taxon>
    </lineage>
</organism>
<feature type="region of interest" description="Disordered" evidence="1">
    <location>
        <begin position="1"/>
        <end position="50"/>
    </location>
</feature>
<evidence type="ECO:0000313" key="2">
    <source>
        <dbReference type="EMBL" id="CAH2221925.1"/>
    </source>
</evidence>
<name>A0AAD1R1D2_PELCU</name>
<evidence type="ECO:0000313" key="3">
    <source>
        <dbReference type="Proteomes" id="UP001295444"/>
    </source>
</evidence>
<protein>
    <submittedName>
        <fullName evidence="2">Uncharacterized protein</fullName>
    </submittedName>
</protein>
<reference evidence="2" key="1">
    <citation type="submission" date="2022-03" db="EMBL/GenBank/DDBJ databases">
        <authorList>
            <person name="Alioto T."/>
            <person name="Alioto T."/>
            <person name="Gomez Garrido J."/>
        </authorList>
    </citation>
    <scope>NUCLEOTIDE SEQUENCE</scope>
</reference>
<sequence>PKQPRGITHFQTNRHRSCRPHNPETTQTAGTHVGEAPGGKPAPQESGTLT</sequence>
<feature type="non-terminal residue" evidence="2">
    <location>
        <position position="1"/>
    </location>
</feature>
<accession>A0AAD1R1D2</accession>
<evidence type="ECO:0000256" key="1">
    <source>
        <dbReference type="SAM" id="MobiDB-lite"/>
    </source>
</evidence>
<gene>
    <name evidence="2" type="ORF">PECUL_23A017224</name>
</gene>
<dbReference type="EMBL" id="OW240912">
    <property type="protein sequence ID" value="CAH2221925.1"/>
    <property type="molecule type" value="Genomic_DNA"/>
</dbReference>
<keyword evidence="3" id="KW-1185">Reference proteome</keyword>